<evidence type="ECO:0000256" key="1">
    <source>
        <dbReference type="ARBA" id="ARBA00010617"/>
    </source>
</evidence>
<gene>
    <name evidence="3" type="ORF">ACFYXQ_10115</name>
</gene>
<feature type="region of interest" description="Disordered" evidence="2">
    <location>
        <begin position="68"/>
        <end position="120"/>
    </location>
</feature>
<evidence type="ECO:0000256" key="2">
    <source>
        <dbReference type="SAM" id="MobiDB-lite"/>
    </source>
</evidence>
<feature type="compositionally biased region" description="Low complexity" evidence="2">
    <location>
        <begin position="73"/>
        <end position="112"/>
    </location>
</feature>
<evidence type="ECO:0000313" key="3">
    <source>
        <dbReference type="EMBL" id="MFF3568119.1"/>
    </source>
</evidence>
<dbReference type="PANTHER" id="PTHR46696:SF1">
    <property type="entry name" value="CYTOCHROME P450 YJIB-RELATED"/>
    <property type="match status" value="1"/>
</dbReference>
<protein>
    <recommendedName>
        <fullName evidence="5">DUF222 domain-containing protein</fullName>
    </recommendedName>
</protein>
<evidence type="ECO:0000313" key="4">
    <source>
        <dbReference type="Proteomes" id="UP001601992"/>
    </source>
</evidence>
<keyword evidence="4" id="KW-1185">Reference proteome</keyword>
<dbReference type="Proteomes" id="UP001601992">
    <property type="component" value="Unassembled WGS sequence"/>
</dbReference>
<dbReference type="Gene3D" id="1.10.630.10">
    <property type="entry name" value="Cytochrome P450"/>
    <property type="match status" value="1"/>
</dbReference>
<organism evidence="3 4">
    <name type="scientific">Nocardia jiangxiensis</name>
    <dbReference type="NCBI Taxonomy" id="282685"/>
    <lineage>
        <taxon>Bacteria</taxon>
        <taxon>Bacillati</taxon>
        <taxon>Actinomycetota</taxon>
        <taxon>Actinomycetes</taxon>
        <taxon>Mycobacteriales</taxon>
        <taxon>Nocardiaceae</taxon>
        <taxon>Nocardia</taxon>
    </lineage>
</organism>
<comment type="caution">
    <text evidence="3">The sequence shown here is derived from an EMBL/GenBank/DDBJ whole genome shotgun (WGS) entry which is preliminary data.</text>
</comment>
<reference evidence="3 4" key="1">
    <citation type="submission" date="2024-10" db="EMBL/GenBank/DDBJ databases">
        <title>The Natural Products Discovery Center: Release of the First 8490 Sequenced Strains for Exploring Actinobacteria Biosynthetic Diversity.</title>
        <authorList>
            <person name="Kalkreuter E."/>
            <person name="Kautsar S.A."/>
            <person name="Yang D."/>
            <person name="Bader C.D."/>
            <person name="Teijaro C.N."/>
            <person name="Fluegel L."/>
            <person name="Davis C.M."/>
            <person name="Simpson J.R."/>
            <person name="Lauterbach L."/>
            <person name="Steele A.D."/>
            <person name="Gui C."/>
            <person name="Meng S."/>
            <person name="Li G."/>
            <person name="Viehrig K."/>
            <person name="Ye F."/>
            <person name="Su P."/>
            <person name="Kiefer A.F."/>
            <person name="Nichols A."/>
            <person name="Cepeda A.J."/>
            <person name="Yan W."/>
            <person name="Fan B."/>
            <person name="Jiang Y."/>
            <person name="Adhikari A."/>
            <person name="Zheng C.-J."/>
            <person name="Schuster L."/>
            <person name="Cowan T.M."/>
            <person name="Smanski M.J."/>
            <person name="Chevrette M.G."/>
            <person name="De Carvalho L.P.S."/>
            <person name="Shen B."/>
        </authorList>
    </citation>
    <scope>NUCLEOTIDE SEQUENCE [LARGE SCALE GENOMIC DNA]</scope>
    <source>
        <strain evidence="3 4">NPDC002593</strain>
    </source>
</reference>
<sequence length="120" mass="12932">MREVTPRIQAEADRVVGELVERGRFEVVTDLAEHLPMTVVSDLVGLPEHARAKMLDWAAAIWDTQGPADDRVAAATRSSGNSSTSPSTTPSPAKSPRTAGPRTCTRPPTAARSRARSARW</sequence>
<dbReference type="SUPFAM" id="SSF48264">
    <property type="entry name" value="Cytochrome P450"/>
    <property type="match status" value="1"/>
</dbReference>
<dbReference type="EMBL" id="JBIAQY010000003">
    <property type="protein sequence ID" value="MFF3568119.1"/>
    <property type="molecule type" value="Genomic_DNA"/>
</dbReference>
<dbReference type="PANTHER" id="PTHR46696">
    <property type="entry name" value="P450, PUTATIVE (EUROFUNG)-RELATED"/>
    <property type="match status" value="1"/>
</dbReference>
<evidence type="ECO:0008006" key="5">
    <source>
        <dbReference type="Google" id="ProtNLM"/>
    </source>
</evidence>
<dbReference type="InterPro" id="IPR036396">
    <property type="entry name" value="Cyt_P450_sf"/>
</dbReference>
<accession>A0ABW6RVU1</accession>
<name>A0ABW6RVU1_9NOCA</name>
<comment type="similarity">
    <text evidence="1">Belongs to the cytochrome P450 family.</text>
</comment>
<dbReference type="RefSeq" id="WP_387403270.1">
    <property type="nucleotide sequence ID" value="NZ_JBIAQY010000003.1"/>
</dbReference>
<proteinExistence type="inferred from homology"/>